<dbReference type="Proteomes" id="UP001283361">
    <property type="component" value="Unassembled WGS sequence"/>
</dbReference>
<reference evidence="2" key="1">
    <citation type="journal article" date="2023" name="G3 (Bethesda)">
        <title>A reference genome for the long-term kleptoplast-retaining sea slug Elysia crispata morphotype clarki.</title>
        <authorList>
            <person name="Eastman K.E."/>
            <person name="Pendleton A.L."/>
            <person name="Shaikh M.A."/>
            <person name="Suttiyut T."/>
            <person name="Ogas R."/>
            <person name="Tomko P."/>
            <person name="Gavelis G."/>
            <person name="Widhalm J.R."/>
            <person name="Wisecaver J.H."/>
        </authorList>
    </citation>
    <scope>NUCLEOTIDE SEQUENCE</scope>
    <source>
        <strain evidence="2">ECLA1</strain>
    </source>
</reference>
<organism evidence="2 3">
    <name type="scientific">Elysia crispata</name>
    <name type="common">lettuce slug</name>
    <dbReference type="NCBI Taxonomy" id="231223"/>
    <lineage>
        <taxon>Eukaryota</taxon>
        <taxon>Metazoa</taxon>
        <taxon>Spiralia</taxon>
        <taxon>Lophotrochozoa</taxon>
        <taxon>Mollusca</taxon>
        <taxon>Gastropoda</taxon>
        <taxon>Heterobranchia</taxon>
        <taxon>Euthyneura</taxon>
        <taxon>Panpulmonata</taxon>
        <taxon>Sacoglossa</taxon>
        <taxon>Placobranchoidea</taxon>
        <taxon>Plakobranchidae</taxon>
        <taxon>Elysia</taxon>
    </lineage>
</organism>
<name>A0AAE1DYC8_9GAST</name>
<dbReference type="AlphaFoldDB" id="A0AAE1DYC8"/>
<dbReference type="EMBL" id="JAWDGP010001861">
    <property type="protein sequence ID" value="KAK3787544.1"/>
    <property type="molecule type" value="Genomic_DNA"/>
</dbReference>
<accession>A0AAE1DYC8</accession>
<proteinExistence type="predicted"/>
<gene>
    <name evidence="2" type="ORF">RRG08_011801</name>
</gene>
<keyword evidence="1" id="KW-0812">Transmembrane</keyword>
<evidence type="ECO:0000313" key="3">
    <source>
        <dbReference type="Proteomes" id="UP001283361"/>
    </source>
</evidence>
<keyword evidence="3" id="KW-1185">Reference proteome</keyword>
<keyword evidence="1" id="KW-1133">Transmembrane helix</keyword>
<keyword evidence="1" id="KW-0472">Membrane</keyword>
<evidence type="ECO:0000256" key="1">
    <source>
        <dbReference type="SAM" id="Phobius"/>
    </source>
</evidence>
<protein>
    <submittedName>
        <fullName evidence="2">Uncharacterized protein</fullName>
    </submittedName>
</protein>
<evidence type="ECO:0000313" key="2">
    <source>
        <dbReference type="EMBL" id="KAK3787544.1"/>
    </source>
</evidence>
<comment type="caution">
    <text evidence="2">The sequence shown here is derived from an EMBL/GenBank/DDBJ whole genome shotgun (WGS) entry which is preliminary data.</text>
</comment>
<feature type="transmembrane region" description="Helical" evidence="1">
    <location>
        <begin position="7"/>
        <end position="28"/>
    </location>
</feature>
<sequence length="284" mass="31482">MRMLVEWASVLPDVLYAAAVVVLVAQLIEHTLLNLDTFWVPFPVCLVRRLDSAMNHKPGRTSLLILDPQNLLTDHIRFTTIVCRSLRPFCRESSVIAHALSPRGGQIFPEGRGSIFTIYTICLAYYSDPLLHAKCLYFSVDIIISSQLASRYKNARITYHSVPPASLIGPDRDHFHPVNLLRGRLLLVTGAPFNLISAHAWCARLTEAVRTRGVRSVTGFVCVNQLNDALRPGWGRMRCRVCARLRAVRRGAAANGPCGAKGSSKWKAVDSDTAIPGGEIIWLD</sequence>